<accession>A0A9P3Q647</accession>
<proteinExistence type="predicted"/>
<name>A0A9P3Q647_9MYCO</name>
<protein>
    <submittedName>
        <fullName evidence="2">Uncharacterized protein</fullName>
    </submittedName>
</protein>
<organism evidence="2 3">
    <name type="scientific">Mycobacterium kiyosense</name>
    <dbReference type="NCBI Taxonomy" id="2871094"/>
    <lineage>
        <taxon>Bacteria</taxon>
        <taxon>Bacillati</taxon>
        <taxon>Actinomycetota</taxon>
        <taxon>Actinomycetes</taxon>
        <taxon>Mycobacteriales</taxon>
        <taxon>Mycobacteriaceae</taxon>
        <taxon>Mycobacterium</taxon>
    </lineage>
</organism>
<comment type="caution">
    <text evidence="2">The sequence shown here is derived from an EMBL/GenBank/DDBJ whole genome shotgun (WGS) entry which is preliminary data.</text>
</comment>
<gene>
    <name evidence="2" type="ORF">Mkiyose1413_18630</name>
    <name evidence="1" type="ORF">SRL2020028_15620</name>
</gene>
<evidence type="ECO:0000313" key="1">
    <source>
        <dbReference type="EMBL" id="GLB82306.1"/>
    </source>
</evidence>
<dbReference type="EMBL" id="BRZI01000010">
    <property type="protein sequence ID" value="GLD29980.1"/>
    <property type="molecule type" value="Genomic_DNA"/>
</dbReference>
<keyword evidence="3" id="KW-1185">Reference proteome</keyword>
<dbReference type="EMBL" id="BRXE01000010">
    <property type="protein sequence ID" value="GLB82306.1"/>
    <property type="molecule type" value="Genomic_DNA"/>
</dbReference>
<dbReference type="AlphaFoldDB" id="A0A9P3Q647"/>
<dbReference type="Proteomes" id="UP001165663">
    <property type="component" value="Unassembled WGS sequence"/>
</dbReference>
<dbReference type="Proteomes" id="UP001064782">
    <property type="component" value="Unassembled WGS sequence"/>
</dbReference>
<evidence type="ECO:0000313" key="3">
    <source>
        <dbReference type="Proteomes" id="UP001064782"/>
    </source>
</evidence>
<evidence type="ECO:0000313" key="2">
    <source>
        <dbReference type="EMBL" id="GLD29980.1"/>
    </source>
</evidence>
<sequence>MRGVVISGYPGAQQLLQVHRIDSDIRTGAGQGACPFELPVPMIESADLTEAMVYLCGQAGR</sequence>
<reference evidence="2" key="1">
    <citation type="submission" date="2022-08" db="EMBL/GenBank/DDBJ databases">
        <title>Mycobacterium kiyosense sp. nov., scotochromogenic slow-glowing species isolated from respiratory specimens.</title>
        <authorList>
            <person name="Fukano H."/>
            <person name="Kazumi Y."/>
            <person name="Sakagami N."/>
            <person name="Ato M."/>
            <person name="Mitarai S."/>
            <person name="Hoshino Y."/>
        </authorList>
    </citation>
    <scope>NUCLEOTIDE SEQUENCE</scope>
    <source>
        <strain evidence="2">1413</strain>
        <strain evidence="1">SRL2020-028</strain>
    </source>
</reference>
<dbReference type="RefSeq" id="WP_236982339.1">
    <property type="nucleotide sequence ID" value="NZ_BRXE01000010.1"/>
</dbReference>